<keyword evidence="3 9" id="KW-0032">Aminotransferase</keyword>
<evidence type="ECO:0000256" key="7">
    <source>
        <dbReference type="RuleBase" id="RU004106"/>
    </source>
</evidence>
<reference evidence="10 11" key="1">
    <citation type="submission" date="2021-07" db="EMBL/GenBank/DDBJ databases">
        <title>The Aristolochia fimbriata genome: insights into angiosperm evolution, floral development and chemical biosynthesis.</title>
        <authorList>
            <person name="Jiao Y."/>
        </authorList>
    </citation>
    <scope>NUCLEOTIDE SEQUENCE [LARGE SCALE GENOMIC DNA]</scope>
    <source>
        <strain evidence="10">IBCAS-2021</strain>
        <tissue evidence="10">Leaf</tissue>
    </source>
</reference>
<dbReference type="SUPFAM" id="SSF56752">
    <property type="entry name" value="D-aminoacid aminotransferase-like PLP-dependent enzymes"/>
    <property type="match status" value="1"/>
</dbReference>
<dbReference type="GO" id="GO:0004084">
    <property type="term" value="F:branched-chain-amino-acid transaminase activity"/>
    <property type="evidence" value="ECO:0007669"/>
    <property type="project" value="UniProtKB-EC"/>
</dbReference>
<comment type="catalytic activity">
    <reaction evidence="9">
        <text>L-leucine + 2-oxoglutarate = 4-methyl-2-oxopentanoate + L-glutamate</text>
        <dbReference type="Rhea" id="RHEA:18321"/>
        <dbReference type="ChEBI" id="CHEBI:16810"/>
        <dbReference type="ChEBI" id="CHEBI:17865"/>
        <dbReference type="ChEBI" id="CHEBI:29985"/>
        <dbReference type="ChEBI" id="CHEBI:57427"/>
        <dbReference type="EC" id="2.6.1.42"/>
    </reaction>
</comment>
<keyword evidence="9" id="KW-0100">Branched-chain amino acid biosynthesis</keyword>
<dbReference type="PANTHER" id="PTHR42825">
    <property type="entry name" value="AMINO ACID AMINOTRANSFERASE"/>
    <property type="match status" value="1"/>
</dbReference>
<keyword evidence="4 9" id="KW-0808">Transferase</keyword>
<keyword evidence="5 8" id="KW-0663">Pyridoxal phosphate</keyword>
<dbReference type="NCBIfam" id="NF009897">
    <property type="entry name" value="PRK13357.1"/>
    <property type="match status" value="1"/>
</dbReference>
<evidence type="ECO:0000256" key="4">
    <source>
        <dbReference type="ARBA" id="ARBA00022679"/>
    </source>
</evidence>
<dbReference type="PIRSF" id="PIRSF006468">
    <property type="entry name" value="BCAT1"/>
    <property type="match status" value="1"/>
</dbReference>
<evidence type="ECO:0000256" key="2">
    <source>
        <dbReference type="ARBA" id="ARBA00009320"/>
    </source>
</evidence>
<dbReference type="InterPro" id="IPR005786">
    <property type="entry name" value="B_amino_transII"/>
</dbReference>
<dbReference type="PANTHER" id="PTHR42825:SF29">
    <property type="entry name" value="BRANCHED-CHAIN-AMINO-ACID AMINOTRANSFERASE"/>
    <property type="match status" value="1"/>
</dbReference>
<dbReference type="InterPro" id="IPR036038">
    <property type="entry name" value="Aminotransferase-like"/>
</dbReference>
<dbReference type="EC" id="2.6.1.42" evidence="9"/>
<dbReference type="FunFam" id="3.30.470.10:FF:000003">
    <property type="entry name" value="Branched-chain-amino-acid aminotransferase"/>
    <property type="match status" value="1"/>
</dbReference>
<dbReference type="InterPro" id="IPR043132">
    <property type="entry name" value="BCAT-like_C"/>
</dbReference>
<dbReference type="FunFam" id="3.20.10.10:FF:000003">
    <property type="entry name" value="Branched-chain-amino-acid aminotransferase"/>
    <property type="match status" value="1"/>
</dbReference>
<evidence type="ECO:0000256" key="3">
    <source>
        <dbReference type="ARBA" id="ARBA00022576"/>
    </source>
</evidence>
<evidence type="ECO:0000256" key="6">
    <source>
        <dbReference type="PIRSR" id="PIRSR006468-1"/>
    </source>
</evidence>
<keyword evidence="9" id="KW-0028">Amino-acid biosynthesis</keyword>
<dbReference type="Gene3D" id="3.20.10.10">
    <property type="entry name" value="D-amino Acid Aminotransferase, subunit A, domain 2"/>
    <property type="match status" value="1"/>
</dbReference>
<dbReference type="EMBL" id="JAINDJ010000008">
    <property type="protein sequence ID" value="KAG9440677.1"/>
    <property type="molecule type" value="Genomic_DNA"/>
</dbReference>
<dbReference type="AlphaFoldDB" id="A0AAV7DVJ3"/>
<evidence type="ECO:0000256" key="8">
    <source>
        <dbReference type="RuleBase" id="RU004516"/>
    </source>
</evidence>
<evidence type="ECO:0000256" key="1">
    <source>
        <dbReference type="ARBA" id="ARBA00001933"/>
    </source>
</evidence>
<dbReference type="InterPro" id="IPR001544">
    <property type="entry name" value="Aminotrans_IV"/>
</dbReference>
<gene>
    <name evidence="10" type="ORF">H6P81_020842</name>
</gene>
<dbReference type="Pfam" id="PF01063">
    <property type="entry name" value="Aminotran_4"/>
    <property type="match status" value="1"/>
</dbReference>
<feature type="modified residue" description="N6-(pyridoxal phosphate)lysine" evidence="6">
    <location>
        <position position="195"/>
    </location>
</feature>
<dbReference type="InterPro" id="IPR018300">
    <property type="entry name" value="Aminotrans_IV_CS"/>
</dbReference>
<dbReference type="InterPro" id="IPR033939">
    <property type="entry name" value="BCAT_family"/>
</dbReference>
<dbReference type="PROSITE" id="PS00770">
    <property type="entry name" value="AA_TRANSFER_CLASS_4"/>
    <property type="match status" value="1"/>
</dbReference>
<dbReference type="NCBIfam" id="TIGR01123">
    <property type="entry name" value="ilvE_II"/>
    <property type="match status" value="1"/>
</dbReference>
<comment type="catalytic activity">
    <reaction evidence="9">
        <text>L-isoleucine + 2-oxoglutarate = (S)-3-methyl-2-oxopentanoate + L-glutamate</text>
        <dbReference type="Rhea" id="RHEA:24801"/>
        <dbReference type="ChEBI" id="CHEBI:16810"/>
        <dbReference type="ChEBI" id="CHEBI:29985"/>
        <dbReference type="ChEBI" id="CHEBI:35146"/>
        <dbReference type="ChEBI" id="CHEBI:58045"/>
        <dbReference type="EC" id="2.6.1.42"/>
    </reaction>
</comment>
<protein>
    <recommendedName>
        <fullName evidence="9">Branched-chain-amino-acid aminotransferase</fullName>
        <ecNumber evidence="9">2.6.1.42</ecNumber>
    </recommendedName>
</protein>
<proteinExistence type="inferred from homology"/>
<dbReference type="GO" id="GO:0005737">
    <property type="term" value="C:cytoplasm"/>
    <property type="evidence" value="ECO:0007669"/>
    <property type="project" value="UniProtKB-ARBA"/>
</dbReference>
<keyword evidence="11" id="KW-1185">Reference proteome</keyword>
<evidence type="ECO:0000313" key="10">
    <source>
        <dbReference type="EMBL" id="KAG9440677.1"/>
    </source>
</evidence>
<name>A0AAV7DVJ3_ARIFI</name>
<evidence type="ECO:0000313" key="11">
    <source>
        <dbReference type="Proteomes" id="UP000825729"/>
    </source>
</evidence>
<evidence type="ECO:0000256" key="5">
    <source>
        <dbReference type="ARBA" id="ARBA00022898"/>
    </source>
</evidence>
<comment type="similarity">
    <text evidence="2 7">Belongs to the class-IV pyridoxal-phosphate-dependent aminotransferase family.</text>
</comment>
<sequence length="358" mass="39767">MPETETLREYKNPDYVNWDELGFRTIPTDYMYVMKMSLDGKFSEGKLIRYKNIELSPSSGVLNYGQGIFEGLKAYKKRDGRILLFRPEQNALRMQTGAQRLCMPSPTVDQFVTAVKQTVLANKRWVPPPGKGSLYLRPLILGTGAVLGLAPAPEYTFLIFASPVGNYFKEGLSPISLFVENEFHRATPGGTGGVKTISNYAPVLKAQIRAKSKGFSDVLFLDSVNKRNLEEAGSCNVFIVKGNIILTPPTEGTILSGITRKSIIEIARDCGYQVEERAIPVDEMMEADEVFCTGTAVVVAPVGSVTYHGKRVEFKTGTQSVAQRLYRTLTSIQRGVVEDKKGWTVEIEETSYHIRSLL</sequence>
<dbReference type="GO" id="GO:0008652">
    <property type="term" value="P:amino acid biosynthetic process"/>
    <property type="evidence" value="ECO:0007669"/>
    <property type="project" value="UniProtKB-KW"/>
</dbReference>
<dbReference type="GO" id="GO:0009082">
    <property type="term" value="P:branched-chain amino acid biosynthetic process"/>
    <property type="evidence" value="ECO:0007669"/>
    <property type="project" value="UniProtKB-KW"/>
</dbReference>
<comment type="caution">
    <text evidence="10">The sequence shown here is derived from an EMBL/GenBank/DDBJ whole genome shotgun (WGS) entry which is preliminary data.</text>
</comment>
<dbReference type="CDD" id="cd01557">
    <property type="entry name" value="BCAT_beta_family"/>
    <property type="match status" value="1"/>
</dbReference>
<comment type="cofactor">
    <cofactor evidence="1 8">
        <name>pyridoxal 5'-phosphate</name>
        <dbReference type="ChEBI" id="CHEBI:597326"/>
    </cofactor>
</comment>
<dbReference type="InterPro" id="IPR043131">
    <property type="entry name" value="BCAT-like_N"/>
</dbReference>
<evidence type="ECO:0000256" key="9">
    <source>
        <dbReference type="RuleBase" id="RU004517"/>
    </source>
</evidence>
<comment type="catalytic activity">
    <reaction evidence="9">
        <text>L-valine + 2-oxoglutarate = 3-methyl-2-oxobutanoate + L-glutamate</text>
        <dbReference type="Rhea" id="RHEA:24813"/>
        <dbReference type="ChEBI" id="CHEBI:11851"/>
        <dbReference type="ChEBI" id="CHEBI:16810"/>
        <dbReference type="ChEBI" id="CHEBI:29985"/>
        <dbReference type="ChEBI" id="CHEBI:57762"/>
        <dbReference type="EC" id="2.6.1.42"/>
    </reaction>
</comment>
<dbReference type="Gene3D" id="3.30.470.10">
    <property type="match status" value="1"/>
</dbReference>
<accession>A0AAV7DVJ3</accession>
<organism evidence="10 11">
    <name type="scientific">Aristolochia fimbriata</name>
    <name type="common">White veined hardy Dutchman's pipe vine</name>
    <dbReference type="NCBI Taxonomy" id="158543"/>
    <lineage>
        <taxon>Eukaryota</taxon>
        <taxon>Viridiplantae</taxon>
        <taxon>Streptophyta</taxon>
        <taxon>Embryophyta</taxon>
        <taxon>Tracheophyta</taxon>
        <taxon>Spermatophyta</taxon>
        <taxon>Magnoliopsida</taxon>
        <taxon>Magnoliidae</taxon>
        <taxon>Piperales</taxon>
        <taxon>Aristolochiaceae</taxon>
        <taxon>Aristolochia</taxon>
    </lineage>
</organism>
<dbReference type="Proteomes" id="UP000825729">
    <property type="component" value="Unassembled WGS sequence"/>
</dbReference>